<reference evidence="3 4" key="1">
    <citation type="journal article" date="2016" name="Mol. Biol. Evol.">
        <title>Comparative Genomics of Early-Diverging Mushroom-Forming Fungi Provides Insights into the Origins of Lignocellulose Decay Capabilities.</title>
        <authorList>
            <person name="Nagy L.G."/>
            <person name="Riley R."/>
            <person name="Tritt A."/>
            <person name="Adam C."/>
            <person name="Daum C."/>
            <person name="Floudas D."/>
            <person name="Sun H."/>
            <person name="Yadav J.S."/>
            <person name="Pangilinan J."/>
            <person name="Larsson K.H."/>
            <person name="Matsuura K."/>
            <person name="Barry K."/>
            <person name="Labutti K."/>
            <person name="Kuo R."/>
            <person name="Ohm R.A."/>
            <person name="Bhattacharya S.S."/>
            <person name="Shirouzu T."/>
            <person name="Yoshinaga Y."/>
            <person name="Martin F.M."/>
            <person name="Grigoriev I.V."/>
            <person name="Hibbett D.S."/>
        </authorList>
    </citation>
    <scope>NUCLEOTIDE SEQUENCE [LARGE SCALE GENOMIC DNA]</scope>
    <source>
        <strain evidence="3 4">HHB9708</strain>
    </source>
</reference>
<gene>
    <name evidence="3" type="ORF">SISNIDRAFT_418024</name>
</gene>
<keyword evidence="2" id="KW-1133">Transmembrane helix</keyword>
<feature type="transmembrane region" description="Helical" evidence="2">
    <location>
        <begin position="56"/>
        <end position="73"/>
    </location>
</feature>
<organism evidence="3 4">
    <name type="scientific">Sistotremastrum niveocremeum HHB9708</name>
    <dbReference type="NCBI Taxonomy" id="1314777"/>
    <lineage>
        <taxon>Eukaryota</taxon>
        <taxon>Fungi</taxon>
        <taxon>Dikarya</taxon>
        <taxon>Basidiomycota</taxon>
        <taxon>Agaricomycotina</taxon>
        <taxon>Agaricomycetes</taxon>
        <taxon>Sistotremastrales</taxon>
        <taxon>Sistotremastraceae</taxon>
        <taxon>Sertulicium</taxon>
        <taxon>Sertulicium niveocremeum</taxon>
    </lineage>
</organism>
<keyword evidence="2" id="KW-0472">Membrane</keyword>
<protein>
    <submittedName>
        <fullName evidence="3">Uncharacterized protein</fullName>
    </submittedName>
</protein>
<accession>A0A164P9K6</accession>
<evidence type="ECO:0000313" key="3">
    <source>
        <dbReference type="EMBL" id="KZS88504.1"/>
    </source>
</evidence>
<evidence type="ECO:0000256" key="1">
    <source>
        <dbReference type="SAM" id="MobiDB-lite"/>
    </source>
</evidence>
<proteinExistence type="predicted"/>
<name>A0A164P9K6_9AGAM</name>
<evidence type="ECO:0000313" key="4">
    <source>
        <dbReference type="Proteomes" id="UP000076722"/>
    </source>
</evidence>
<dbReference type="AlphaFoldDB" id="A0A164P9K6"/>
<dbReference type="Proteomes" id="UP000076722">
    <property type="component" value="Unassembled WGS sequence"/>
</dbReference>
<keyword evidence="4" id="KW-1185">Reference proteome</keyword>
<evidence type="ECO:0000256" key="2">
    <source>
        <dbReference type="SAM" id="Phobius"/>
    </source>
</evidence>
<keyword evidence="2" id="KW-0812">Transmembrane</keyword>
<dbReference type="EMBL" id="KV419436">
    <property type="protein sequence ID" value="KZS88504.1"/>
    <property type="molecule type" value="Genomic_DNA"/>
</dbReference>
<dbReference type="OrthoDB" id="3199651at2759"/>
<sequence>MPSRKRTNGTANLASDGETKPGNPELQPTEHLPPQRKGKAIRRTSPPLSKSPFSNFIYTIAAVLSLVIIFYTWRIWSWKTDAGGWWNLALGRTAASPVSTSQETVKLQGAGTNGRELVEDKLSQLAGVLGIPAATLATAIASAVKEHVPPATLSSISKAEAPTASVVRLLVNDEQDEIRENAESFTNKLSGVVGLDEPVGFD</sequence>
<feature type="region of interest" description="Disordered" evidence="1">
    <location>
        <begin position="1"/>
        <end position="46"/>
    </location>
</feature>
<dbReference type="STRING" id="1314777.A0A164P9K6"/>